<protein>
    <submittedName>
        <fullName evidence="1">Aminopeptidase</fullName>
    </submittedName>
</protein>
<accession>A0A9D1M7K7</accession>
<evidence type="ECO:0000313" key="1">
    <source>
        <dbReference type="EMBL" id="HIU54993.1"/>
    </source>
</evidence>
<dbReference type="GO" id="GO:0004177">
    <property type="term" value="F:aminopeptidase activity"/>
    <property type="evidence" value="ECO:0007669"/>
    <property type="project" value="UniProtKB-KW"/>
</dbReference>
<dbReference type="Proteomes" id="UP000824112">
    <property type="component" value="Unassembled WGS sequence"/>
</dbReference>
<proteinExistence type="predicted"/>
<dbReference type="AlphaFoldDB" id="A0A9D1M7K7"/>
<comment type="caution">
    <text evidence="1">The sequence shown here is derived from an EMBL/GenBank/DDBJ whole genome shotgun (WGS) entry which is preliminary data.</text>
</comment>
<keyword evidence="1" id="KW-0645">Protease</keyword>
<dbReference type="SUPFAM" id="SSF54001">
    <property type="entry name" value="Cysteine proteinases"/>
    <property type="match status" value="1"/>
</dbReference>
<evidence type="ECO:0000313" key="2">
    <source>
        <dbReference type="Proteomes" id="UP000824112"/>
    </source>
</evidence>
<reference evidence="1" key="2">
    <citation type="journal article" date="2021" name="PeerJ">
        <title>Extensive microbial diversity within the chicken gut microbiome revealed by metagenomics and culture.</title>
        <authorList>
            <person name="Gilroy R."/>
            <person name="Ravi A."/>
            <person name="Getino M."/>
            <person name="Pursley I."/>
            <person name="Horton D.L."/>
            <person name="Alikhan N.F."/>
            <person name="Baker D."/>
            <person name="Gharbi K."/>
            <person name="Hall N."/>
            <person name="Watson M."/>
            <person name="Adriaenssens E.M."/>
            <person name="Foster-Nyarko E."/>
            <person name="Jarju S."/>
            <person name="Secka A."/>
            <person name="Antonio M."/>
            <person name="Oren A."/>
            <person name="Chaudhuri R.R."/>
            <person name="La Ragione R."/>
            <person name="Hildebrand F."/>
            <person name="Pallen M.J."/>
        </authorList>
    </citation>
    <scope>NUCLEOTIDE SEQUENCE</scope>
    <source>
        <strain evidence="1">CHK158-818</strain>
    </source>
</reference>
<name>A0A9D1M7K7_9BACT</name>
<keyword evidence="1" id="KW-0031">Aminopeptidase</keyword>
<dbReference type="InterPro" id="IPR000169">
    <property type="entry name" value="Pept_cys_AS"/>
</dbReference>
<dbReference type="EMBL" id="DVNA01000100">
    <property type="protein sequence ID" value="HIU54993.1"/>
    <property type="molecule type" value="Genomic_DNA"/>
</dbReference>
<keyword evidence="1" id="KW-0378">Hydrolase</keyword>
<reference evidence="1" key="1">
    <citation type="submission" date="2020-10" db="EMBL/GenBank/DDBJ databases">
        <authorList>
            <person name="Gilroy R."/>
        </authorList>
    </citation>
    <scope>NUCLEOTIDE SEQUENCE</scope>
    <source>
        <strain evidence="1">CHK158-818</strain>
    </source>
</reference>
<organism evidence="1 2">
    <name type="scientific">Candidatus Gallibacteroides avistercoris</name>
    <dbReference type="NCBI Taxonomy" id="2840833"/>
    <lineage>
        <taxon>Bacteria</taxon>
        <taxon>Pseudomonadati</taxon>
        <taxon>Bacteroidota</taxon>
        <taxon>Bacteroidia</taxon>
        <taxon>Bacteroidales</taxon>
        <taxon>Bacteroidaceae</taxon>
        <taxon>Bacteroidaceae incertae sedis</taxon>
        <taxon>Candidatus Gallibacteroides</taxon>
    </lineage>
</organism>
<dbReference type="Gene3D" id="3.90.70.10">
    <property type="entry name" value="Cysteine proteinases"/>
    <property type="match status" value="1"/>
</dbReference>
<dbReference type="PROSITE" id="PS00139">
    <property type="entry name" value="THIOL_PROTEASE_CYS"/>
    <property type="match status" value="1"/>
</dbReference>
<dbReference type="InterPro" id="IPR038765">
    <property type="entry name" value="Papain-like_cys_pep_sf"/>
</dbReference>
<gene>
    <name evidence="1" type="ORF">IAB03_04190</name>
</gene>
<sequence length="334" mass="38314">MEPPSLSVIIDIPALPVKQQISGTCWAYSTTSFLESEIYRIKGFFIDLSEMYFVYNAYKQKAQNYILRQGTARFTEGGCNYDPLVDIDRLGVMPQGSYAADTLYDHHQLIEELTSHVHRFADARNQPTGVWRTQVSEILDSYMGKPADTFSYEGREYTSQTFFHYTELHKEDYINLTSFLHLPLDSYAVLEIPANWSSSRYFNISLDEYMANIDHALETGYSLAIDMDLTEPELSEMPGFAFLSSDSVITPQKRQMDFESFVTTDDHNMHLVGKVQDSSGNLYYKCKNSWGTSFGIDGHFYLTPSYVRAKSIYVMLHKEGLLETTRKKIETNSL</sequence>